<evidence type="ECO:0008006" key="3">
    <source>
        <dbReference type="Google" id="ProtNLM"/>
    </source>
</evidence>
<dbReference type="STRING" id="35622.SAMN04489764_3048"/>
<proteinExistence type="predicted"/>
<evidence type="ECO:0000313" key="2">
    <source>
        <dbReference type="Proteomes" id="UP000217103"/>
    </source>
</evidence>
<dbReference type="RefSeq" id="WP_093259634.1">
    <property type="nucleotide sequence ID" value="NZ_FNKK01000002.1"/>
</dbReference>
<protein>
    <recommendedName>
        <fullName evidence="3">Catalytic LigB subunit of aromatic ring-opening dioxygenase</fullName>
    </recommendedName>
</protein>
<sequence length="251" mass="25840">MIVTAVVCPHPPLLVPELAGDAAGELDALRAACARAVRALSRAGADALVVVGGADLKGDPTAGYPADAAGSLRPWGVDVRVGAGEPVLPLSLTIGRWLLEREGVAGGVTGFHAVSFGAAPAVCDRLGRRLAEAAPRVALLVMADGSACLSEKAPGYLDPRARSYDDHVRHVLERADAEALAALDPRQAEELSFAGRAALQVLAGAVRGDHSADGTAGKGEPVPVFGEREVYYEDPYGVGYFVATWSKRAGG</sequence>
<dbReference type="EMBL" id="FNKK01000002">
    <property type="protein sequence ID" value="SDR01756.1"/>
    <property type="molecule type" value="Genomic_DNA"/>
</dbReference>
<dbReference type="AlphaFoldDB" id="A0A1H1FMI7"/>
<name>A0A1H1FMI7_9ACTN</name>
<dbReference type="OrthoDB" id="4543339at2"/>
<gene>
    <name evidence="1" type="ORF">SAMN04489764_3048</name>
</gene>
<organism evidence="1 2">
    <name type="scientific">Thermostaphylospora chromogena</name>
    <dbReference type="NCBI Taxonomy" id="35622"/>
    <lineage>
        <taxon>Bacteria</taxon>
        <taxon>Bacillati</taxon>
        <taxon>Actinomycetota</taxon>
        <taxon>Actinomycetes</taxon>
        <taxon>Streptosporangiales</taxon>
        <taxon>Thermomonosporaceae</taxon>
        <taxon>Thermostaphylospora</taxon>
    </lineage>
</organism>
<accession>A0A1H1FMI7</accession>
<dbReference type="Gene3D" id="3.40.830.10">
    <property type="entry name" value="LigB-like"/>
    <property type="match status" value="2"/>
</dbReference>
<dbReference type="Proteomes" id="UP000217103">
    <property type="component" value="Unassembled WGS sequence"/>
</dbReference>
<reference evidence="1 2" key="1">
    <citation type="submission" date="2016-10" db="EMBL/GenBank/DDBJ databases">
        <authorList>
            <person name="de Groot N.N."/>
        </authorList>
    </citation>
    <scope>NUCLEOTIDE SEQUENCE [LARGE SCALE GENOMIC DNA]</scope>
    <source>
        <strain evidence="1 2">DSM 43794</strain>
    </source>
</reference>
<evidence type="ECO:0000313" key="1">
    <source>
        <dbReference type="EMBL" id="SDR01756.1"/>
    </source>
</evidence>
<keyword evidence="2" id="KW-1185">Reference proteome</keyword>